<evidence type="ECO:0000313" key="5">
    <source>
        <dbReference type="EMBL" id="MPL79497.1"/>
    </source>
</evidence>
<dbReference type="GO" id="GO:0005524">
    <property type="term" value="F:ATP binding"/>
    <property type="evidence" value="ECO:0007669"/>
    <property type="project" value="UniProtKB-KW"/>
</dbReference>
<dbReference type="InterPro" id="IPR001650">
    <property type="entry name" value="Helicase_C-like"/>
</dbReference>
<dbReference type="SMART" id="SM00487">
    <property type="entry name" value="DEXDc"/>
    <property type="match status" value="1"/>
</dbReference>
<dbReference type="PROSITE" id="PS51192">
    <property type="entry name" value="HELICASE_ATP_BIND_1"/>
    <property type="match status" value="1"/>
</dbReference>
<dbReference type="EMBL" id="VSSQ01000127">
    <property type="protein sequence ID" value="MPL79497.1"/>
    <property type="molecule type" value="Genomic_DNA"/>
</dbReference>
<dbReference type="SUPFAM" id="SSF52540">
    <property type="entry name" value="P-loop containing nucleoside triphosphate hydrolases"/>
    <property type="match status" value="1"/>
</dbReference>
<keyword evidence="1" id="KW-0547">Nucleotide-binding</keyword>
<dbReference type="InterPro" id="IPR014001">
    <property type="entry name" value="Helicase_ATP-bd"/>
</dbReference>
<dbReference type="Pfam" id="PF00271">
    <property type="entry name" value="Helicase_C"/>
    <property type="match status" value="1"/>
</dbReference>
<dbReference type="InterPro" id="IPR045628">
    <property type="entry name" value="Lhr_WH_dom"/>
</dbReference>
<dbReference type="AlphaFoldDB" id="A0A644UKF2"/>
<sequence length="711" mass="78099">MSVFTDLHPTLQELLLSGLGWNELRPVQAETCRSVADGADTLVLAPTAGGKTESAFFPVIDAILKHPSEKVSAVYISPLKALINDQMDRILFMCSRTGLDAAVQHGDVPDRDRFDFAGPEHTDILLTTPESLEVLLSDSRTREAFGEVRYIIIDEIHAFMESDRGVHLLCLMDRMEMIGTKQITRIGLSATVGNPETLLSWFSGPERKKHLVSIPSPPSKKLFTFVVEQEFSRQVHAVAGYVFGKKALVFTESRSFAERLVVPLREELPLVFLHHSSVSPEDREAAERSFDSAGGTCVICTSTMELGIDIGELDLVVQYGAPRSVSSFLQRLGRTGRRGMPARMVFIVSNACDLLIAVSVIEAAMDHKVESLNPPVCPYHVLIQQLFLLLKGKNGMSIRSIIGSLSALTPFKALSSGHYSSILEHLTAQNYLVRSGDLYLAGPKAELELGRSNWMSLISVIRDSGGYLAVLPDGTVIGTLDPRFVGGDPGKIFSFTGKTWRLLHRDDVHKRALIEPAFAKGDVKRPFWSGGDGGSYASSLVCQSVAAVLKHGSPSIPLPPAEKAVIDDLIRMLPDDLSPGKIHIRTEPELNGYSVVVSTFLGTRANQVLARLLKNRLEGKHAVRYTLFAIRIFDWESPKAGEYIAGILKELGRMSVLSLAEELPCLPETTWKFGELLPEDLLLEMAAYDYYAIPALIDALSGTFVMQRSND</sequence>
<proteinExistence type="predicted"/>
<organism evidence="5">
    <name type="scientific">bioreactor metagenome</name>
    <dbReference type="NCBI Taxonomy" id="1076179"/>
    <lineage>
        <taxon>unclassified sequences</taxon>
        <taxon>metagenomes</taxon>
        <taxon>ecological metagenomes</taxon>
    </lineage>
</organism>
<evidence type="ECO:0000256" key="2">
    <source>
        <dbReference type="ARBA" id="ARBA00022840"/>
    </source>
</evidence>
<dbReference type="PANTHER" id="PTHR47962">
    <property type="entry name" value="ATP-DEPENDENT HELICASE LHR-RELATED-RELATED"/>
    <property type="match status" value="1"/>
</dbReference>
<dbReference type="InterPro" id="IPR052511">
    <property type="entry name" value="ATP-dep_Helicase"/>
</dbReference>
<keyword evidence="5" id="KW-0378">Hydrolase</keyword>
<dbReference type="InterPro" id="IPR027417">
    <property type="entry name" value="P-loop_NTPase"/>
</dbReference>
<dbReference type="GO" id="GO:0003677">
    <property type="term" value="F:DNA binding"/>
    <property type="evidence" value="ECO:0007669"/>
    <property type="project" value="TreeGrafter"/>
</dbReference>
<dbReference type="GO" id="GO:0016887">
    <property type="term" value="F:ATP hydrolysis activity"/>
    <property type="evidence" value="ECO:0007669"/>
    <property type="project" value="TreeGrafter"/>
</dbReference>
<reference evidence="5" key="1">
    <citation type="submission" date="2019-08" db="EMBL/GenBank/DDBJ databases">
        <authorList>
            <person name="Kucharzyk K."/>
            <person name="Murdoch R.W."/>
            <person name="Higgins S."/>
            <person name="Loffler F."/>
        </authorList>
    </citation>
    <scope>NUCLEOTIDE SEQUENCE</scope>
</reference>
<name>A0A644UKF2_9ZZZZ</name>
<dbReference type="SMART" id="SM00490">
    <property type="entry name" value="HELICc"/>
    <property type="match status" value="1"/>
</dbReference>
<dbReference type="InterPro" id="IPR011545">
    <property type="entry name" value="DEAD/DEAH_box_helicase_dom"/>
</dbReference>
<protein>
    <submittedName>
        <fullName evidence="5">ATP-dependent RNA helicase SrmB</fullName>
        <ecNumber evidence="5">3.6.4.13</ecNumber>
    </submittedName>
</protein>
<evidence type="ECO:0000256" key="1">
    <source>
        <dbReference type="ARBA" id="ARBA00022741"/>
    </source>
</evidence>
<accession>A0A644UKF2</accession>
<dbReference type="EC" id="3.6.4.13" evidence="5"/>
<comment type="caution">
    <text evidence="5">The sequence shown here is derived from an EMBL/GenBank/DDBJ whole genome shotgun (WGS) entry which is preliminary data.</text>
</comment>
<evidence type="ECO:0000259" key="4">
    <source>
        <dbReference type="PROSITE" id="PS51194"/>
    </source>
</evidence>
<keyword evidence="5" id="KW-0347">Helicase</keyword>
<feature type="domain" description="Helicase ATP-binding" evidence="3">
    <location>
        <begin position="32"/>
        <end position="210"/>
    </location>
</feature>
<dbReference type="Pfam" id="PF19306">
    <property type="entry name" value="WHD_Lhr"/>
    <property type="match status" value="1"/>
</dbReference>
<dbReference type="GO" id="GO:0003724">
    <property type="term" value="F:RNA helicase activity"/>
    <property type="evidence" value="ECO:0007669"/>
    <property type="project" value="UniProtKB-EC"/>
</dbReference>
<gene>
    <name evidence="5" type="primary">srmB_6</name>
    <name evidence="5" type="ORF">SDC9_25377</name>
</gene>
<evidence type="ECO:0000259" key="3">
    <source>
        <dbReference type="PROSITE" id="PS51192"/>
    </source>
</evidence>
<feature type="domain" description="Helicase C-terminal" evidence="4">
    <location>
        <begin position="234"/>
        <end position="387"/>
    </location>
</feature>
<dbReference type="Gene3D" id="3.40.50.300">
    <property type="entry name" value="P-loop containing nucleotide triphosphate hydrolases"/>
    <property type="match status" value="2"/>
</dbReference>
<keyword evidence="2" id="KW-0067">ATP-binding</keyword>
<dbReference type="Pfam" id="PF00270">
    <property type="entry name" value="DEAD"/>
    <property type="match status" value="1"/>
</dbReference>
<dbReference type="PROSITE" id="PS51194">
    <property type="entry name" value="HELICASE_CTER"/>
    <property type="match status" value="1"/>
</dbReference>
<dbReference type="PANTHER" id="PTHR47962:SF5">
    <property type="entry name" value="ATP-DEPENDENT HELICASE LHR-RELATED"/>
    <property type="match status" value="1"/>
</dbReference>